<reference evidence="2" key="1">
    <citation type="submission" date="2023-03" db="EMBL/GenBank/DDBJ databases">
        <title>Massive genome expansion in bonnet fungi (Mycena s.s.) driven by repeated elements and novel gene families across ecological guilds.</title>
        <authorList>
            <consortium name="Lawrence Berkeley National Laboratory"/>
            <person name="Harder C.B."/>
            <person name="Miyauchi S."/>
            <person name="Viragh M."/>
            <person name="Kuo A."/>
            <person name="Thoen E."/>
            <person name="Andreopoulos B."/>
            <person name="Lu D."/>
            <person name="Skrede I."/>
            <person name="Drula E."/>
            <person name="Henrissat B."/>
            <person name="Morin E."/>
            <person name="Kohler A."/>
            <person name="Barry K."/>
            <person name="LaButti K."/>
            <person name="Morin E."/>
            <person name="Salamov A."/>
            <person name="Lipzen A."/>
            <person name="Mereny Z."/>
            <person name="Hegedus B."/>
            <person name="Baldrian P."/>
            <person name="Stursova M."/>
            <person name="Weitz H."/>
            <person name="Taylor A."/>
            <person name="Grigoriev I.V."/>
            <person name="Nagy L.G."/>
            <person name="Martin F."/>
            <person name="Kauserud H."/>
        </authorList>
    </citation>
    <scope>NUCLEOTIDE SEQUENCE</scope>
    <source>
        <strain evidence="2">CBHHK182m</strain>
    </source>
</reference>
<accession>A0AAD7IJJ0</accession>
<dbReference type="EMBL" id="JARKIB010000093">
    <property type="protein sequence ID" value="KAJ7742837.1"/>
    <property type="molecule type" value="Genomic_DNA"/>
</dbReference>
<evidence type="ECO:0000256" key="1">
    <source>
        <dbReference type="SAM" id="MobiDB-lite"/>
    </source>
</evidence>
<feature type="region of interest" description="Disordered" evidence="1">
    <location>
        <begin position="21"/>
        <end position="59"/>
    </location>
</feature>
<name>A0AAD7IJJ0_9AGAR</name>
<evidence type="ECO:0000313" key="2">
    <source>
        <dbReference type="EMBL" id="KAJ7742837.1"/>
    </source>
</evidence>
<proteinExistence type="predicted"/>
<protein>
    <submittedName>
        <fullName evidence="2">Uncharacterized protein</fullName>
    </submittedName>
</protein>
<gene>
    <name evidence="2" type="ORF">B0H16DRAFT_1253874</name>
</gene>
<dbReference type="AlphaFoldDB" id="A0AAD7IJJ0"/>
<feature type="compositionally biased region" description="Polar residues" evidence="1">
    <location>
        <begin position="46"/>
        <end position="57"/>
    </location>
</feature>
<feature type="non-terminal residue" evidence="2">
    <location>
        <position position="97"/>
    </location>
</feature>
<feature type="non-terminal residue" evidence="2">
    <location>
        <position position="1"/>
    </location>
</feature>
<evidence type="ECO:0000313" key="3">
    <source>
        <dbReference type="Proteomes" id="UP001215598"/>
    </source>
</evidence>
<comment type="caution">
    <text evidence="2">The sequence shown here is derived from an EMBL/GenBank/DDBJ whole genome shotgun (WGS) entry which is preliminary data.</text>
</comment>
<dbReference type="Proteomes" id="UP001215598">
    <property type="component" value="Unassembled WGS sequence"/>
</dbReference>
<keyword evidence="3" id="KW-1185">Reference proteome</keyword>
<sequence length="97" mass="10493">SDTVCSNCARKYHCKHKCFAKGGDREGQGPNRTPGKSKFKGKDRANQTQSNESTNTDLGDHGYSCHITEEAATCLTTVNSLKPTDWIADSGTSSHIC</sequence>
<organism evidence="2 3">
    <name type="scientific">Mycena metata</name>
    <dbReference type="NCBI Taxonomy" id="1033252"/>
    <lineage>
        <taxon>Eukaryota</taxon>
        <taxon>Fungi</taxon>
        <taxon>Dikarya</taxon>
        <taxon>Basidiomycota</taxon>
        <taxon>Agaricomycotina</taxon>
        <taxon>Agaricomycetes</taxon>
        <taxon>Agaricomycetidae</taxon>
        <taxon>Agaricales</taxon>
        <taxon>Marasmiineae</taxon>
        <taxon>Mycenaceae</taxon>
        <taxon>Mycena</taxon>
    </lineage>
</organism>